<evidence type="ECO:0000256" key="1">
    <source>
        <dbReference type="ARBA" id="ARBA00004651"/>
    </source>
</evidence>
<dbReference type="eggNOG" id="COG4536">
    <property type="taxonomic scope" value="Bacteria"/>
</dbReference>
<evidence type="ECO:0000256" key="9">
    <source>
        <dbReference type="PROSITE-ProRule" id="PRU00703"/>
    </source>
</evidence>
<evidence type="ECO:0000256" key="2">
    <source>
        <dbReference type="ARBA" id="ARBA00006337"/>
    </source>
</evidence>
<dbReference type="GO" id="GO:0005886">
    <property type="term" value="C:plasma membrane"/>
    <property type="evidence" value="ECO:0007669"/>
    <property type="project" value="UniProtKB-SubCell"/>
</dbReference>
<dbReference type="GO" id="GO:0050660">
    <property type="term" value="F:flavin adenine dinucleotide binding"/>
    <property type="evidence" value="ECO:0007669"/>
    <property type="project" value="InterPro"/>
</dbReference>
<dbReference type="InterPro" id="IPR046342">
    <property type="entry name" value="CBS_dom_sf"/>
</dbReference>
<evidence type="ECO:0000256" key="10">
    <source>
        <dbReference type="PROSITE-ProRule" id="PRU01193"/>
    </source>
</evidence>
<dbReference type="SUPFAM" id="SSF54631">
    <property type="entry name" value="CBS-domain pair"/>
    <property type="match status" value="1"/>
</dbReference>
<dbReference type="PROSITE" id="PS51846">
    <property type="entry name" value="CNNM"/>
    <property type="match status" value="1"/>
</dbReference>
<evidence type="ECO:0000313" key="15">
    <source>
        <dbReference type="Proteomes" id="UP000005019"/>
    </source>
</evidence>
<dbReference type="Pfam" id="PF00571">
    <property type="entry name" value="CBS"/>
    <property type="match status" value="2"/>
</dbReference>
<evidence type="ECO:0000256" key="6">
    <source>
        <dbReference type="ARBA" id="ARBA00022989"/>
    </source>
</evidence>
<dbReference type="Pfam" id="PF03471">
    <property type="entry name" value="CorC_HlyC"/>
    <property type="match status" value="1"/>
</dbReference>
<dbReference type="Gene3D" id="3.30.465.10">
    <property type="match status" value="1"/>
</dbReference>
<dbReference type="PROSITE" id="PS51371">
    <property type="entry name" value="CBS"/>
    <property type="match status" value="2"/>
</dbReference>
<evidence type="ECO:0000256" key="11">
    <source>
        <dbReference type="SAM" id="Phobius"/>
    </source>
</evidence>
<dbReference type="Proteomes" id="UP000005019">
    <property type="component" value="Unassembled WGS sequence"/>
</dbReference>
<dbReference type="CDD" id="cd04590">
    <property type="entry name" value="CBS_pair_CorC_HlyC_assoc"/>
    <property type="match status" value="1"/>
</dbReference>
<evidence type="ECO:0000256" key="7">
    <source>
        <dbReference type="ARBA" id="ARBA00023122"/>
    </source>
</evidence>
<dbReference type="OrthoDB" id="9797674at2"/>
<accession>F5RF18</accession>
<feature type="transmembrane region" description="Helical" evidence="11">
    <location>
        <begin position="62"/>
        <end position="86"/>
    </location>
</feature>
<dbReference type="RefSeq" id="WP_008062924.1">
    <property type="nucleotide sequence ID" value="NZ_AFHG01000053.1"/>
</dbReference>
<comment type="subcellular location">
    <subcellularLocation>
        <location evidence="1">Cell membrane</location>
        <topology evidence="1">Multi-pass membrane protein</topology>
    </subcellularLocation>
</comment>
<evidence type="ECO:0000259" key="13">
    <source>
        <dbReference type="PROSITE" id="PS51846"/>
    </source>
</evidence>
<dbReference type="EMBL" id="AFHG01000053">
    <property type="protein sequence ID" value="EGK70674.1"/>
    <property type="molecule type" value="Genomic_DNA"/>
</dbReference>
<dbReference type="InterPro" id="IPR036318">
    <property type="entry name" value="FAD-bd_PCMH-like_sf"/>
</dbReference>
<dbReference type="SUPFAM" id="SSF56176">
    <property type="entry name" value="FAD-binding/transporter-associated domain-like"/>
    <property type="match status" value="1"/>
</dbReference>
<evidence type="ECO:0000256" key="5">
    <source>
        <dbReference type="ARBA" id="ARBA00022737"/>
    </source>
</evidence>
<comment type="caution">
    <text evidence="14">The sequence shown here is derived from an EMBL/GenBank/DDBJ whole genome shotgun (WGS) entry which is preliminary data.</text>
</comment>
<dbReference type="SMART" id="SM01091">
    <property type="entry name" value="CorC_HlyC"/>
    <property type="match status" value="1"/>
</dbReference>
<dbReference type="InterPro" id="IPR016169">
    <property type="entry name" value="FAD-bd_PCMH_sub2"/>
</dbReference>
<dbReference type="InterPro" id="IPR000644">
    <property type="entry name" value="CBS_dom"/>
</dbReference>
<keyword evidence="3" id="KW-1003">Cell membrane</keyword>
<keyword evidence="4 10" id="KW-0812">Transmembrane</keyword>
<evidence type="ECO:0000256" key="8">
    <source>
        <dbReference type="ARBA" id="ARBA00023136"/>
    </source>
</evidence>
<dbReference type="InterPro" id="IPR044751">
    <property type="entry name" value="Ion_transp-like_CBS"/>
</dbReference>
<evidence type="ECO:0008006" key="16">
    <source>
        <dbReference type="Google" id="ProtNLM"/>
    </source>
</evidence>
<evidence type="ECO:0000259" key="12">
    <source>
        <dbReference type="PROSITE" id="PS51371"/>
    </source>
</evidence>
<dbReference type="STRING" id="1000565.METUNv1_02895"/>
<gene>
    <name evidence="14" type="ORF">METUNv1_02895</name>
</gene>
<comment type="similarity">
    <text evidence="2">Belongs to the UPF0053 family.</text>
</comment>
<keyword evidence="15" id="KW-1185">Reference proteome</keyword>
<dbReference type="PANTHER" id="PTHR22777:SF32">
    <property type="entry name" value="UPF0053 INNER MEMBRANE PROTEIN YFJD"/>
    <property type="match status" value="1"/>
</dbReference>
<reference evidence="14 15" key="1">
    <citation type="journal article" date="2011" name="J. Bacteriol.">
        <title>Genome sequence of Methyloversatilis universalis FAM5T, a methylotrophic representative of the order Rhodocyclales.</title>
        <authorList>
            <person name="Kittichotirat W."/>
            <person name="Good N.M."/>
            <person name="Hall R."/>
            <person name="Bringel F."/>
            <person name="Lajus A."/>
            <person name="Medigue C."/>
            <person name="Smalley N.E."/>
            <person name="Beck D."/>
            <person name="Bumgarner R."/>
            <person name="Vuilleumier S."/>
            <person name="Kalyuzhnaya M.G."/>
        </authorList>
    </citation>
    <scope>NUCLEOTIDE SEQUENCE [LARGE SCALE GENOMIC DNA]</scope>
    <source>
        <strain evidence="15">ATCC BAA-1314 / JCM 13912 / FAM5</strain>
    </source>
</reference>
<evidence type="ECO:0000313" key="14">
    <source>
        <dbReference type="EMBL" id="EGK70674.1"/>
    </source>
</evidence>
<name>F5RF18_METUF</name>
<sequence>MDEISLSTQLIVLGVLLVLSGFFSMAETSMMAANRFRLKAAAQSGSRGAQRALDLLAQTDKLLGVILLFNNLINAAAATMTGVIAIDLFGDGELALGMGTLLITFMILVFSEITPKVVGAGYANAIAPIVAFILVPLLKVFYPVVWTVNLFVSALLKITRLQPGGADEGQTLSADELRALMTESGHFIPAAHRRILINLFELEDVTVEDVMTPRSQIEAIDLEQPLDVIQHQIATSHHGRVPVFEGDLDRVLGVLPQRRVVSALSAGELDQDEIRGLLTKPYFVPAATPLYSQLQFFQENRQRLALVVNEYGEVDGLVTLEDIIEEIVGKFTTGQPGSTQSLGWNEDGSVIVDGGRSLRELNGRLGLNLPLDGPKTLNGLVLEHLQDIPESGLSLRVGTVAMEILHTEDRMVRSVRLFRPQDGQ</sequence>
<dbReference type="InterPro" id="IPR002550">
    <property type="entry name" value="CNNM"/>
</dbReference>
<organism evidence="14 15">
    <name type="scientific">Methyloversatilis universalis (strain ATCC BAA-1314 / DSM 25237 / JCM 13912 / CCUG 52030 / FAM5)</name>
    <dbReference type="NCBI Taxonomy" id="1000565"/>
    <lineage>
        <taxon>Bacteria</taxon>
        <taxon>Pseudomonadati</taxon>
        <taxon>Pseudomonadota</taxon>
        <taxon>Betaproteobacteria</taxon>
        <taxon>Nitrosomonadales</taxon>
        <taxon>Sterolibacteriaceae</taxon>
        <taxon>Methyloversatilis</taxon>
    </lineage>
</organism>
<proteinExistence type="inferred from homology"/>
<feature type="domain" description="CBS" evidence="12">
    <location>
        <begin position="211"/>
        <end position="273"/>
    </location>
</feature>
<dbReference type="Gene3D" id="3.10.580.10">
    <property type="entry name" value="CBS-domain"/>
    <property type="match status" value="1"/>
</dbReference>
<feature type="transmembrane region" description="Helical" evidence="11">
    <location>
        <begin position="92"/>
        <end position="110"/>
    </location>
</feature>
<feature type="transmembrane region" description="Helical" evidence="11">
    <location>
        <begin position="6"/>
        <end position="26"/>
    </location>
</feature>
<evidence type="ECO:0000256" key="4">
    <source>
        <dbReference type="ARBA" id="ARBA00022692"/>
    </source>
</evidence>
<dbReference type="PANTHER" id="PTHR22777">
    <property type="entry name" value="HEMOLYSIN-RELATED"/>
    <property type="match status" value="1"/>
</dbReference>
<keyword evidence="5" id="KW-0677">Repeat</keyword>
<keyword evidence="6 10" id="KW-1133">Transmembrane helix</keyword>
<protein>
    <recommendedName>
        <fullName evidence="16">Magnesium and cobalt efflux protein CorC</fullName>
    </recommendedName>
</protein>
<dbReference type="AlphaFoldDB" id="F5RF18"/>
<feature type="domain" description="CBS" evidence="12">
    <location>
        <begin position="277"/>
        <end position="333"/>
    </location>
</feature>
<keyword evidence="7 9" id="KW-0129">CBS domain</keyword>
<dbReference type="InterPro" id="IPR005170">
    <property type="entry name" value="Transptr-assoc_dom"/>
</dbReference>
<keyword evidence="8 10" id="KW-0472">Membrane</keyword>
<evidence type="ECO:0000256" key="3">
    <source>
        <dbReference type="ARBA" id="ARBA00022475"/>
    </source>
</evidence>
<feature type="domain" description="CNNM transmembrane" evidence="13">
    <location>
        <begin position="2"/>
        <end position="210"/>
    </location>
</feature>
<dbReference type="Pfam" id="PF01595">
    <property type="entry name" value="CNNM"/>
    <property type="match status" value="1"/>
</dbReference>